<accession>W2RSX7</accession>
<dbReference type="VEuPathDB" id="FungiDB:HMPREF1541_05783"/>
<dbReference type="GO" id="GO:0004526">
    <property type="term" value="F:ribonuclease P activity"/>
    <property type="evidence" value="ECO:0007669"/>
    <property type="project" value="TreeGrafter"/>
</dbReference>
<keyword evidence="3" id="KW-1185">Reference proteome</keyword>
<feature type="compositionally biased region" description="Basic residues" evidence="1">
    <location>
        <begin position="47"/>
        <end position="61"/>
    </location>
</feature>
<dbReference type="OrthoDB" id="20109at2759"/>
<dbReference type="Proteomes" id="UP000030752">
    <property type="component" value="Unassembled WGS sequence"/>
</dbReference>
<dbReference type="GO" id="GO:0034965">
    <property type="term" value="P:intronic box C/D snoRNA processing"/>
    <property type="evidence" value="ECO:0007669"/>
    <property type="project" value="TreeGrafter"/>
</dbReference>
<dbReference type="eggNOG" id="ENOG502S6UT">
    <property type="taxonomic scope" value="Eukaryota"/>
</dbReference>
<dbReference type="RefSeq" id="XP_008718342.1">
    <property type="nucleotide sequence ID" value="XM_008720120.1"/>
</dbReference>
<dbReference type="AlphaFoldDB" id="W2RSX7"/>
<feature type="region of interest" description="Disordered" evidence="1">
    <location>
        <begin position="1"/>
        <end position="20"/>
    </location>
</feature>
<dbReference type="InterPro" id="IPR013241">
    <property type="entry name" value="RNase_P_Pop3"/>
</dbReference>
<dbReference type="GO" id="GO:0005829">
    <property type="term" value="C:cytosol"/>
    <property type="evidence" value="ECO:0007669"/>
    <property type="project" value="TreeGrafter"/>
</dbReference>
<evidence type="ECO:0000256" key="1">
    <source>
        <dbReference type="SAM" id="MobiDB-lite"/>
    </source>
</evidence>
<dbReference type="Pfam" id="PF08228">
    <property type="entry name" value="RNase_P_pop3"/>
    <property type="match status" value="1"/>
</dbReference>
<proteinExistence type="predicted"/>
<dbReference type="EMBL" id="KB822721">
    <property type="protein sequence ID" value="ETN39557.1"/>
    <property type="molecule type" value="Genomic_DNA"/>
</dbReference>
<dbReference type="InParanoid" id="W2RSX7"/>
<dbReference type="GO" id="GO:0000171">
    <property type="term" value="F:ribonuclease MRP activity"/>
    <property type="evidence" value="ECO:0007669"/>
    <property type="project" value="TreeGrafter"/>
</dbReference>
<dbReference type="STRING" id="1220924.W2RSX7"/>
<dbReference type="PANTHER" id="PTHR28272:SF1">
    <property type="entry name" value="RIBONUCLEASES P_MRP PROTEIN SUBUNIT POP3"/>
    <property type="match status" value="1"/>
</dbReference>
<protein>
    <submittedName>
        <fullName evidence="2">Uncharacterized protein</fullName>
    </submittedName>
</protein>
<dbReference type="GO" id="GO:0008033">
    <property type="term" value="P:tRNA processing"/>
    <property type="evidence" value="ECO:0007669"/>
    <property type="project" value="InterPro"/>
</dbReference>
<dbReference type="HOGENOM" id="CLU_047273_2_0_1"/>
<dbReference type="GO" id="GO:0000172">
    <property type="term" value="C:ribonuclease MRP complex"/>
    <property type="evidence" value="ECO:0007669"/>
    <property type="project" value="TreeGrafter"/>
</dbReference>
<sequence length="234" mass="25245">MDRTRIQHSTALPYPAPTWPTTSQDIEEAVLALLLPLLRPVGEHRQHTARPSKGRNRSKCKPRTETNNSMVNETAGIPEIAGQLTVGLTTTYRSLNAQARKLHDADSAAEPAMAVVFVCRKALPDPACASLPFLIVAASSKNQPAEAMRLVPVSEKAEMAIASALGLPRVAMLGLHEAATGTKPLVQYVREKFAPIDIPWLRAGPVPQYFPLKVDTAHIPVVQKAAIKQGSSAK</sequence>
<organism evidence="2 3">
    <name type="scientific">Cyphellophora europaea (strain CBS 101466)</name>
    <name type="common">Phialophora europaea</name>
    <dbReference type="NCBI Taxonomy" id="1220924"/>
    <lineage>
        <taxon>Eukaryota</taxon>
        <taxon>Fungi</taxon>
        <taxon>Dikarya</taxon>
        <taxon>Ascomycota</taxon>
        <taxon>Pezizomycotina</taxon>
        <taxon>Eurotiomycetes</taxon>
        <taxon>Chaetothyriomycetidae</taxon>
        <taxon>Chaetothyriales</taxon>
        <taxon>Cyphellophoraceae</taxon>
        <taxon>Cyphellophora</taxon>
    </lineage>
</organism>
<dbReference type="GO" id="GO:0005655">
    <property type="term" value="C:nucleolar ribonuclease P complex"/>
    <property type="evidence" value="ECO:0007669"/>
    <property type="project" value="TreeGrafter"/>
</dbReference>
<evidence type="ECO:0000313" key="3">
    <source>
        <dbReference type="Proteomes" id="UP000030752"/>
    </source>
</evidence>
<dbReference type="GO" id="GO:0006364">
    <property type="term" value="P:rRNA processing"/>
    <property type="evidence" value="ECO:0007669"/>
    <property type="project" value="InterPro"/>
</dbReference>
<dbReference type="PANTHER" id="PTHR28272">
    <property type="entry name" value="RIBONUCLEASES P/MRP PROTEIN SUBUNIT POP3"/>
    <property type="match status" value="1"/>
</dbReference>
<gene>
    <name evidence="2" type="ORF">HMPREF1541_05783</name>
</gene>
<dbReference type="GeneID" id="19973122"/>
<feature type="region of interest" description="Disordered" evidence="1">
    <location>
        <begin position="43"/>
        <end position="69"/>
    </location>
</feature>
<evidence type="ECO:0000313" key="2">
    <source>
        <dbReference type="EMBL" id="ETN39557.1"/>
    </source>
</evidence>
<name>W2RSX7_CYPE1</name>
<reference evidence="2 3" key="1">
    <citation type="submission" date="2013-03" db="EMBL/GenBank/DDBJ databases">
        <title>The Genome Sequence of Phialophora europaea CBS 101466.</title>
        <authorList>
            <consortium name="The Broad Institute Genomics Platform"/>
            <person name="Cuomo C."/>
            <person name="de Hoog S."/>
            <person name="Gorbushina A."/>
            <person name="Walker B."/>
            <person name="Young S.K."/>
            <person name="Zeng Q."/>
            <person name="Gargeya S."/>
            <person name="Fitzgerald M."/>
            <person name="Haas B."/>
            <person name="Abouelleil A."/>
            <person name="Allen A.W."/>
            <person name="Alvarado L."/>
            <person name="Arachchi H.M."/>
            <person name="Berlin A.M."/>
            <person name="Chapman S.B."/>
            <person name="Gainer-Dewar J."/>
            <person name="Goldberg J."/>
            <person name="Griggs A."/>
            <person name="Gujja S."/>
            <person name="Hansen M."/>
            <person name="Howarth C."/>
            <person name="Imamovic A."/>
            <person name="Ireland A."/>
            <person name="Larimer J."/>
            <person name="McCowan C."/>
            <person name="Murphy C."/>
            <person name="Pearson M."/>
            <person name="Poon T.W."/>
            <person name="Priest M."/>
            <person name="Roberts A."/>
            <person name="Saif S."/>
            <person name="Shea T."/>
            <person name="Sisk P."/>
            <person name="Sykes S."/>
            <person name="Wortman J."/>
            <person name="Nusbaum C."/>
            <person name="Birren B."/>
        </authorList>
    </citation>
    <scope>NUCLEOTIDE SEQUENCE [LARGE SCALE GENOMIC DNA]</scope>
    <source>
        <strain evidence="2 3">CBS 101466</strain>
    </source>
</reference>